<dbReference type="InterPro" id="IPR050524">
    <property type="entry name" value="APC_YAT"/>
</dbReference>
<dbReference type="Gene3D" id="1.20.1740.10">
    <property type="entry name" value="Amino acid/polyamine transporter I"/>
    <property type="match status" value="1"/>
</dbReference>
<keyword evidence="6" id="KW-0029">Amino-acid transport</keyword>
<dbReference type="NCBIfam" id="TIGR00913">
    <property type="entry name" value="2A0310"/>
    <property type="match status" value="1"/>
</dbReference>
<dbReference type="FunFam" id="1.20.1740.10:FF:000017">
    <property type="entry name" value="Amino acid permease"/>
    <property type="match status" value="1"/>
</dbReference>
<evidence type="ECO:0000256" key="7">
    <source>
        <dbReference type="ARBA" id="ARBA00022989"/>
    </source>
</evidence>
<feature type="transmembrane region" description="Helical" evidence="10">
    <location>
        <begin position="94"/>
        <end position="113"/>
    </location>
</feature>
<dbReference type="RefSeq" id="XP_020077363.1">
    <property type="nucleotide sequence ID" value="XM_020218575.1"/>
</dbReference>
<evidence type="ECO:0000256" key="8">
    <source>
        <dbReference type="ARBA" id="ARBA00023136"/>
    </source>
</evidence>
<reference evidence="13" key="1">
    <citation type="submission" date="2016-05" db="EMBL/GenBank/DDBJ databases">
        <title>Comparative genomics of biotechnologically important yeasts.</title>
        <authorList>
            <consortium name="DOE Joint Genome Institute"/>
            <person name="Riley R."/>
            <person name="Haridas S."/>
            <person name="Wolfe K.H."/>
            <person name="Lopes M.R."/>
            <person name="Hittinger C.T."/>
            <person name="Goker M."/>
            <person name="Salamov A."/>
            <person name="Wisecaver J."/>
            <person name="Long T.M."/>
            <person name="Aerts A.L."/>
            <person name="Barry K."/>
            <person name="Choi C."/>
            <person name="Clum A."/>
            <person name="Coughlan A.Y."/>
            <person name="Deshpande S."/>
            <person name="Douglass A.P."/>
            <person name="Hanson S.J."/>
            <person name="Klenk H.-P."/>
            <person name="Labutti K."/>
            <person name="Lapidus A."/>
            <person name="Lindquist E."/>
            <person name="Lipzen A."/>
            <person name="Meier-Kolthoff J.P."/>
            <person name="Ohm R.A."/>
            <person name="Otillar R.P."/>
            <person name="Pangilinan J."/>
            <person name="Peng Y."/>
            <person name="Rokas A."/>
            <person name="Rosa C.A."/>
            <person name="Scheuner C."/>
            <person name="Sibirny A.A."/>
            <person name="Slot J.C."/>
            <person name="Stielow J.B."/>
            <person name="Sun H."/>
            <person name="Kurtzman C.P."/>
            <person name="Blackwell M."/>
            <person name="Grigoriev I.V."/>
            <person name="Jeffries T.W."/>
        </authorList>
    </citation>
    <scope>NUCLEOTIDE SEQUENCE [LARGE SCALE GENOMIC DNA]</scope>
    <source>
        <strain evidence="13">NRRL Y-1933</strain>
    </source>
</reference>
<dbReference type="Proteomes" id="UP000095085">
    <property type="component" value="Unassembled WGS sequence"/>
</dbReference>
<feature type="transmembrane region" description="Helical" evidence="10">
    <location>
        <begin position="315"/>
        <end position="336"/>
    </location>
</feature>
<dbReference type="InterPro" id="IPR004840">
    <property type="entry name" value="Amino_acid_permease_CS"/>
</dbReference>
<evidence type="ECO:0000259" key="11">
    <source>
        <dbReference type="Pfam" id="PF00324"/>
    </source>
</evidence>
<feature type="transmembrane region" description="Helical" evidence="10">
    <location>
        <begin position="200"/>
        <end position="219"/>
    </location>
</feature>
<protein>
    <submittedName>
        <fullName evidence="12">General amino acid permease</fullName>
    </submittedName>
</protein>
<dbReference type="GO" id="GO:0015171">
    <property type="term" value="F:amino acid transmembrane transporter activity"/>
    <property type="evidence" value="ECO:0007669"/>
    <property type="project" value="TreeGrafter"/>
</dbReference>
<evidence type="ECO:0000313" key="13">
    <source>
        <dbReference type="Proteomes" id="UP000095085"/>
    </source>
</evidence>
<proteinExistence type="inferred from homology"/>
<dbReference type="Pfam" id="PF00324">
    <property type="entry name" value="AA_permease"/>
    <property type="match status" value="1"/>
</dbReference>
<evidence type="ECO:0000256" key="2">
    <source>
        <dbReference type="ARBA" id="ARBA00006983"/>
    </source>
</evidence>
<keyword evidence="13" id="KW-1185">Reference proteome</keyword>
<dbReference type="InterPro" id="IPR004841">
    <property type="entry name" value="AA-permease/SLC12A_dom"/>
</dbReference>
<evidence type="ECO:0000313" key="12">
    <source>
        <dbReference type="EMBL" id="ODV68296.1"/>
    </source>
</evidence>
<dbReference type="InterPro" id="IPR004762">
    <property type="entry name" value="Amino_acid_permease_fungi"/>
</dbReference>
<dbReference type="GO" id="GO:0005886">
    <property type="term" value="C:plasma membrane"/>
    <property type="evidence" value="ECO:0007669"/>
    <property type="project" value="UniProtKB-SubCell"/>
</dbReference>
<feature type="transmembrane region" description="Helical" evidence="10">
    <location>
        <begin position="440"/>
        <end position="466"/>
    </location>
</feature>
<dbReference type="PROSITE" id="PS00218">
    <property type="entry name" value="AMINO_ACID_PERMEASE_1"/>
    <property type="match status" value="1"/>
</dbReference>
<dbReference type="GeneID" id="30993125"/>
<comment type="subcellular location">
    <subcellularLocation>
        <location evidence="1">Cell membrane</location>
        <topology evidence="1">Multi-pass membrane protein</topology>
    </subcellularLocation>
</comment>
<evidence type="ECO:0000256" key="4">
    <source>
        <dbReference type="ARBA" id="ARBA00022475"/>
    </source>
</evidence>
<dbReference type="PIRSF" id="PIRSF006060">
    <property type="entry name" value="AA_transporter"/>
    <property type="match status" value="1"/>
</dbReference>
<feature type="region of interest" description="Disordered" evidence="9">
    <location>
        <begin position="15"/>
        <end position="34"/>
    </location>
</feature>
<gene>
    <name evidence="12" type="ORF">HYPBUDRAFT_107690</name>
</gene>
<feature type="transmembrane region" description="Helical" evidence="10">
    <location>
        <begin position="231"/>
        <end position="253"/>
    </location>
</feature>
<dbReference type="AlphaFoldDB" id="A0A1E4RM27"/>
<feature type="transmembrane region" description="Helical" evidence="10">
    <location>
        <begin position="415"/>
        <end position="434"/>
    </location>
</feature>
<dbReference type="EMBL" id="KV454540">
    <property type="protein sequence ID" value="ODV68296.1"/>
    <property type="molecule type" value="Genomic_DNA"/>
</dbReference>
<feature type="transmembrane region" description="Helical" evidence="10">
    <location>
        <begin position="173"/>
        <end position="194"/>
    </location>
</feature>
<accession>A0A1E4RM27</accession>
<comment type="similarity">
    <text evidence="2">Belongs to the amino acid-polyamine-organocation (APC) superfamily. YAT (TC 2.A.3.10) family.</text>
</comment>
<feature type="domain" description="Amino acid permease/ SLC12A" evidence="11">
    <location>
        <begin position="91"/>
        <end position="543"/>
    </location>
</feature>
<keyword evidence="5 10" id="KW-0812">Transmembrane</keyword>
<feature type="transmembrane region" description="Helical" evidence="10">
    <location>
        <begin position="372"/>
        <end position="394"/>
    </location>
</feature>
<feature type="transmembrane region" description="Helical" evidence="10">
    <location>
        <begin position="486"/>
        <end position="510"/>
    </location>
</feature>
<feature type="transmembrane region" description="Helical" evidence="10">
    <location>
        <begin position="119"/>
        <end position="139"/>
    </location>
</feature>
<evidence type="ECO:0000256" key="5">
    <source>
        <dbReference type="ARBA" id="ARBA00022692"/>
    </source>
</evidence>
<sequence length="592" mass="64677">MSNKVLSNKELDYVRSREAADGSSTEKSGGVLVNDFEEKKEPELTGFAKIKDSFRRYDSEELNLDPNLTDIEKTAIMTANSPLSRKLKNRHLQMIALGGSIGTGLFVGSGSTLRTGGPAGVLIGYGIISTMILCMVNAAGELSVTFPVSGAFVTYNTRFLDPSLSFSLAWNYALQWLVVLPLELVAASMTIQYWDTTTNPAAYVVIFYVLIVAINFFGVKGYGEAEFLFSLIKVLAVTGFIILGIVLVCGGGPNDEGYIGGRYWHNPGAIHNGFKGVCSVFVTAAFAFAGTELAALGAAETADVRKSLPKATKQVFWRIALFYIISLTLVGLLVPYNDERLLGSSSVDANASPFVISIKNAQIKGLPSVMNAVIMIAVLSVGNSSVFASSRTLAAIASAGMAPKIFAYIDKAGRPLFGIIFQCIFGLLCFVCASSKEGDVFTWLLALSGLSSLFTWGGIMLCHIRFRRALYVQGRDTSELVFKSQFGVYGSYYGVTIIGLILIAQFWIALFPSNKPSALNFFENYLGAIVVLAFYIPHKLWRRGSLYIKAKDIDLDTGRRELDLDLLKQEIAEEKEILASKPLYKRIYHFWC</sequence>
<dbReference type="PANTHER" id="PTHR43341">
    <property type="entry name" value="AMINO ACID PERMEASE"/>
    <property type="match status" value="1"/>
</dbReference>
<evidence type="ECO:0000256" key="1">
    <source>
        <dbReference type="ARBA" id="ARBA00004651"/>
    </source>
</evidence>
<keyword evidence="3" id="KW-0813">Transport</keyword>
<dbReference type="STRING" id="984485.A0A1E4RM27"/>
<organism evidence="12 13">
    <name type="scientific">Hyphopichia burtonii NRRL Y-1933</name>
    <dbReference type="NCBI Taxonomy" id="984485"/>
    <lineage>
        <taxon>Eukaryota</taxon>
        <taxon>Fungi</taxon>
        <taxon>Dikarya</taxon>
        <taxon>Ascomycota</taxon>
        <taxon>Saccharomycotina</taxon>
        <taxon>Pichiomycetes</taxon>
        <taxon>Debaryomycetaceae</taxon>
        <taxon>Hyphopichia</taxon>
    </lineage>
</organism>
<evidence type="ECO:0000256" key="6">
    <source>
        <dbReference type="ARBA" id="ARBA00022970"/>
    </source>
</evidence>
<dbReference type="PANTHER" id="PTHR43341:SF1">
    <property type="entry name" value="GENERAL AMINO-ACID PERMEASE GAP1"/>
    <property type="match status" value="1"/>
</dbReference>
<feature type="transmembrane region" description="Helical" evidence="10">
    <location>
        <begin position="273"/>
        <end position="295"/>
    </location>
</feature>
<keyword evidence="7 10" id="KW-1133">Transmembrane helix</keyword>
<feature type="transmembrane region" description="Helical" evidence="10">
    <location>
        <begin position="522"/>
        <end position="541"/>
    </location>
</feature>
<keyword evidence="4" id="KW-1003">Cell membrane</keyword>
<evidence type="ECO:0000256" key="10">
    <source>
        <dbReference type="SAM" id="Phobius"/>
    </source>
</evidence>
<evidence type="ECO:0000256" key="3">
    <source>
        <dbReference type="ARBA" id="ARBA00022448"/>
    </source>
</evidence>
<name>A0A1E4RM27_9ASCO</name>
<dbReference type="OrthoDB" id="3900342at2759"/>
<keyword evidence="8 10" id="KW-0472">Membrane</keyword>
<evidence type="ECO:0000256" key="9">
    <source>
        <dbReference type="SAM" id="MobiDB-lite"/>
    </source>
</evidence>